<dbReference type="PANTHER" id="PTHR36439:SF1">
    <property type="entry name" value="DUF1697 DOMAIN-CONTAINING PROTEIN"/>
    <property type="match status" value="1"/>
</dbReference>
<evidence type="ECO:0000313" key="1">
    <source>
        <dbReference type="EMBL" id="MCX2836861.1"/>
    </source>
</evidence>
<name>A0A9X3CU22_9FLAO</name>
<dbReference type="InterPro" id="IPR012545">
    <property type="entry name" value="DUF1697"/>
</dbReference>
<dbReference type="AlphaFoldDB" id="A0A9X3CU22"/>
<keyword evidence="2" id="KW-1185">Reference proteome</keyword>
<dbReference type="Gene3D" id="3.30.70.1280">
    <property type="entry name" value="SP0830-like domains"/>
    <property type="match status" value="1"/>
</dbReference>
<dbReference type="Pfam" id="PF08002">
    <property type="entry name" value="DUF1697"/>
    <property type="match status" value="1"/>
</dbReference>
<dbReference type="RefSeq" id="WP_266068041.1">
    <property type="nucleotide sequence ID" value="NZ_JAPJDA010000002.1"/>
</dbReference>
<sequence>MNKKIAILRGINVGGKRKILMADLKALCEKLELEQIETYIQSGNLLFNSQLKNTKLEDLLEDAIKEKFGFEVPVIVRDSEELQTLNRKNPFYDKNTDINQLHLTFLKEKPSKENLEKTQTFNYDPDKFKIAEKEVFIFCEGKYHQTKLNNNFFEKKLKVGATTRNWKTILKLHELSKKQI</sequence>
<proteinExistence type="predicted"/>
<accession>A0A9X3CU22</accession>
<dbReference type="Proteomes" id="UP001148482">
    <property type="component" value="Unassembled WGS sequence"/>
</dbReference>
<organism evidence="1 2">
    <name type="scientific">Salinimicrobium profundisediminis</name>
    <dbReference type="NCBI Taxonomy" id="2994553"/>
    <lineage>
        <taxon>Bacteria</taxon>
        <taxon>Pseudomonadati</taxon>
        <taxon>Bacteroidota</taxon>
        <taxon>Flavobacteriia</taxon>
        <taxon>Flavobacteriales</taxon>
        <taxon>Flavobacteriaceae</taxon>
        <taxon>Salinimicrobium</taxon>
    </lineage>
</organism>
<dbReference type="EMBL" id="JAPJDA010000002">
    <property type="protein sequence ID" value="MCX2836861.1"/>
    <property type="molecule type" value="Genomic_DNA"/>
</dbReference>
<gene>
    <name evidence="1" type="ORF">OQ279_01750</name>
</gene>
<comment type="caution">
    <text evidence="1">The sequence shown here is derived from an EMBL/GenBank/DDBJ whole genome shotgun (WGS) entry which is preliminary data.</text>
</comment>
<protein>
    <submittedName>
        <fullName evidence="1">DUF1697 domain-containing protein</fullName>
    </submittedName>
</protein>
<dbReference type="SUPFAM" id="SSF160379">
    <property type="entry name" value="SP0830-like"/>
    <property type="match status" value="1"/>
</dbReference>
<reference evidence="1" key="1">
    <citation type="submission" date="2022-11" db="EMBL/GenBank/DDBJ databases">
        <title>Salinimicrobium profundisediminis sp. nov., isolated from deep-sea sediment of the Mariana Trench.</title>
        <authorList>
            <person name="Fu H."/>
        </authorList>
    </citation>
    <scope>NUCLEOTIDE SEQUENCE</scope>
    <source>
        <strain evidence="1">MT39</strain>
    </source>
</reference>
<dbReference type="PIRSF" id="PIRSF008502">
    <property type="entry name" value="UCP008502"/>
    <property type="match status" value="1"/>
</dbReference>
<dbReference type="PANTHER" id="PTHR36439">
    <property type="entry name" value="BLL4334 PROTEIN"/>
    <property type="match status" value="1"/>
</dbReference>
<evidence type="ECO:0000313" key="2">
    <source>
        <dbReference type="Proteomes" id="UP001148482"/>
    </source>
</evidence>